<keyword evidence="2" id="KW-1185">Reference proteome</keyword>
<proteinExistence type="predicted"/>
<sequence length="109" mass="11918">MATLKDLKSLRQGLPSSSAHINNLQIILSALSSYSPPHLSQAALISIHSFFLPTLLEIPSISSLSKKPGSATVDSIMEFLKQDKEGRFNSSVDHKFLQSIVSDLQKLLI</sequence>
<evidence type="ECO:0000313" key="2">
    <source>
        <dbReference type="Proteomes" id="UP001418222"/>
    </source>
</evidence>
<reference evidence="1 2" key="1">
    <citation type="journal article" date="2022" name="Nat. Plants">
        <title>Genomes of leafy and leafless Platanthera orchids illuminate the evolution of mycoheterotrophy.</title>
        <authorList>
            <person name="Li M.H."/>
            <person name="Liu K.W."/>
            <person name="Li Z."/>
            <person name="Lu H.C."/>
            <person name="Ye Q.L."/>
            <person name="Zhang D."/>
            <person name="Wang J.Y."/>
            <person name="Li Y.F."/>
            <person name="Zhong Z.M."/>
            <person name="Liu X."/>
            <person name="Yu X."/>
            <person name="Liu D.K."/>
            <person name="Tu X.D."/>
            <person name="Liu B."/>
            <person name="Hao Y."/>
            <person name="Liao X.Y."/>
            <person name="Jiang Y.T."/>
            <person name="Sun W.H."/>
            <person name="Chen J."/>
            <person name="Chen Y.Q."/>
            <person name="Ai Y."/>
            <person name="Zhai J.W."/>
            <person name="Wu S.S."/>
            <person name="Zhou Z."/>
            <person name="Hsiao Y.Y."/>
            <person name="Wu W.L."/>
            <person name="Chen Y.Y."/>
            <person name="Lin Y.F."/>
            <person name="Hsu J.L."/>
            <person name="Li C.Y."/>
            <person name="Wang Z.W."/>
            <person name="Zhao X."/>
            <person name="Zhong W.Y."/>
            <person name="Ma X.K."/>
            <person name="Ma L."/>
            <person name="Huang J."/>
            <person name="Chen G.Z."/>
            <person name="Huang M.Z."/>
            <person name="Huang L."/>
            <person name="Peng D.H."/>
            <person name="Luo Y.B."/>
            <person name="Zou S.Q."/>
            <person name="Chen S.P."/>
            <person name="Lan S."/>
            <person name="Tsai W.C."/>
            <person name="Van de Peer Y."/>
            <person name="Liu Z.J."/>
        </authorList>
    </citation>
    <scope>NUCLEOTIDE SEQUENCE [LARGE SCALE GENOMIC DNA]</scope>
    <source>
        <strain evidence="1">Lor287</strain>
    </source>
</reference>
<comment type="caution">
    <text evidence="1">The sequence shown here is derived from an EMBL/GenBank/DDBJ whole genome shotgun (WGS) entry which is preliminary data.</text>
</comment>
<dbReference type="EMBL" id="JBBWWQ010000021">
    <property type="protein sequence ID" value="KAK8914392.1"/>
    <property type="molecule type" value="Genomic_DNA"/>
</dbReference>
<dbReference type="Proteomes" id="UP001418222">
    <property type="component" value="Unassembled WGS sequence"/>
</dbReference>
<evidence type="ECO:0000313" key="1">
    <source>
        <dbReference type="EMBL" id="KAK8914392.1"/>
    </source>
</evidence>
<dbReference type="AlphaFoldDB" id="A0AAP0ATW5"/>
<name>A0AAP0ATW5_9ASPA</name>
<accession>A0AAP0ATW5</accession>
<protein>
    <submittedName>
        <fullName evidence="1">Uncharacterized protein</fullName>
    </submittedName>
</protein>
<organism evidence="1 2">
    <name type="scientific">Platanthera zijinensis</name>
    <dbReference type="NCBI Taxonomy" id="2320716"/>
    <lineage>
        <taxon>Eukaryota</taxon>
        <taxon>Viridiplantae</taxon>
        <taxon>Streptophyta</taxon>
        <taxon>Embryophyta</taxon>
        <taxon>Tracheophyta</taxon>
        <taxon>Spermatophyta</taxon>
        <taxon>Magnoliopsida</taxon>
        <taxon>Liliopsida</taxon>
        <taxon>Asparagales</taxon>
        <taxon>Orchidaceae</taxon>
        <taxon>Orchidoideae</taxon>
        <taxon>Orchideae</taxon>
        <taxon>Orchidinae</taxon>
        <taxon>Platanthera</taxon>
    </lineage>
</organism>
<gene>
    <name evidence="1" type="ORF">KSP39_PZI024288</name>
</gene>